<dbReference type="AlphaFoldDB" id="A0A369CDE6"/>
<dbReference type="EMBL" id="QPJY01000002">
    <property type="protein sequence ID" value="RCX31929.1"/>
    <property type="molecule type" value="Genomic_DNA"/>
</dbReference>
<feature type="domain" description="Response regulatory" evidence="2">
    <location>
        <begin position="3"/>
        <end position="121"/>
    </location>
</feature>
<protein>
    <submittedName>
        <fullName evidence="4">Two-component system response regulator RpfG</fullName>
    </submittedName>
</protein>
<accession>A0A369CDE6</accession>
<dbReference type="InterPro" id="IPR001789">
    <property type="entry name" value="Sig_transdc_resp-reg_receiver"/>
</dbReference>
<dbReference type="InterPro" id="IPR052020">
    <property type="entry name" value="Cyclic_di-GMP/3'3'-cGAMP_PDE"/>
</dbReference>
<dbReference type="Gene3D" id="3.40.50.2300">
    <property type="match status" value="1"/>
</dbReference>
<evidence type="ECO:0000259" key="2">
    <source>
        <dbReference type="PROSITE" id="PS50110"/>
    </source>
</evidence>
<dbReference type="PANTHER" id="PTHR45228:SF1">
    <property type="entry name" value="CYCLIC DI-GMP PHOSPHODIESTERASE TM_0186"/>
    <property type="match status" value="1"/>
</dbReference>
<proteinExistence type="predicted"/>
<organism evidence="4 5">
    <name type="scientific">Thioalbus denitrificans</name>
    <dbReference type="NCBI Taxonomy" id="547122"/>
    <lineage>
        <taxon>Bacteria</taxon>
        <taxon>Pseudomonadati</taxon>
        <taxon>Pseudomonadota</taxon>
        <taxon>Gammaproteobacteria</taxon>
        <taxon>Chromatiales</taxon>
        <taxon>Ectothiorhodospiraceae</taxon>
        <taxon>Thioalbus</taxon>
    </lineage>
</organism>
<gene>
    <name evidence="4" type="ORF">DFQ59_102277</name>
</gene>
<dbReference type="PROSITE" id="PS51832">
    <property type="entry name" value="HD_GYP"/>
    <property type="match status" value="1"/>
</dbReference>
<dbReference type="SUPFAM" id="SSF52172">
    <property type="entry name" value="CheY-like"/>
    <property type="match status" value="1"/>
</dbReference>
<dbReference type="RefSeq" id="WP_245937200.1">
    <property type="nucleotide sequence ID" value="NZ_QPJY01000002.1"/>
</dbReference>
<dbReference type="CDD" id="cd17551">
    <property type="entry name" value="REC_RpfG-like"/>
    <property type="match status" value="1"/>
</dbReference>
<dbReference type="GO" id="GO:0008081">
    <property type="term" value="F:phosphoric diester hydrolase activity"/>
    <property type="evidence" value="ECO:0007669"/>
    <property type="project" value="UniProtKB-ARBA"/>
</dbReference>
<dbReference type="CDD" id="cd00077">
    <property type="entry name" value="HDc"/>
    <property type="match status" value="1"/>
</dbReference>
<feature type="modified residue" description="4-aspartylphosphate" evidence="1">
    <location>
        <position position="54"/>
    </location>
</feature>
<comment type="caution">
    <text evidence="4">The sequence shown here is derived from an EMBL/GenBank/DDBJ whole genome shotgun (WGS) entry which is preliminary data.</text>
</comment>
<dbReference type="SMART" id="SM00448">
    <property type="entry name" value="REC"/>
    <property type="match status" value="1"/>
</dbReference>
<reference evidence="4 5" key="1">
    <citation type="submission" date="2018-07" db="EMBL/GenBank/DDBJ databases">
        <title>Genomic Encyclopedia of Type Strains, Phase IV (KMG-IV): sequencing the most valuable type-strain genomes for metagenomic binning, comparative biology and taxonomic classification.</title>
        <authorList>
            <person name="Goeker M."/>
        </authorList>
    </citation>
    <scope>NUCLEOTIDE SEQUENCE [LARGE SCALE GENOMIC DNA]</scope>
    <source>
        <strain evidence="4 5">DSM 26407</strain>
    </source>
</reference>
<dbReference type="Proteomes" id="UP000252707">
    <property type="component" value="Unassembled WGS sequence"/>
</dbReference>
<dbReference type="SUPFAM" id="SSF109604">
    <property type="entry name" value="HD-domain/PDEase-like"/>
    <property type="match status" value="1"/>
</dbReference>
<dbReference type="PROSITE" id="PS50110">
    <property type="entry name" value="RESPONSE_REGULATORY"/>
    <property type="match status" value="1"/>
</dbReference>
<keyword evidence="1" id="KW-0597">Phosphoprotein</keyword>
<dbReference type="InterPro" id="IPR011006">
    <property type="entry name" value="CheY-like_superfamily"/>
</dbReference>
<dbReference type="InterPro" id="IPR003607">
    <property type="entry name" value="HD/PDEase_dom"/>
</dbReference>
<dbReference type="InterPro" id="IPR037522">
    <property type="entry name" value="HD_GYP_dom"/>
</dbReference>
<dbReference type="Gene3D" id="1.10.3210.10">
    <property type="entry name" value="Hypothetical protein af1432"/>
    <property type="match status" value="1"/>
</dbReference>
<feature type="domain" description="HD-GYP" evidence="3">
    <location>
        <begin position="148"/>
        <end position="345"/>
    </location>
</feature>
<evidence type="ECO:0000313" key="5">
    <source>
        <dbReference type="Proteomes" id="UP000252707"/>
    </source>
</evidence>
<dbReference type="Pfam" id="PF00072">
    <property type="entry name" value="Response_reg"/>
    <property type="match status" value="1"/>
</dbReference>
<evidence type="ECO:0000259" key="3">
    <source>
        <dbReference type="PROSITE" id="PS51832"/>
    </source>
</evidence>
<keyword evidence="5" id="KW-1185">Reference proteome</keyword>
<evidence type="ECO:0000313" key="4">
    <source>
        <dbReference type="EMBL" id="RCX31929.1"/>
    </source>
</evidence>
<dbReference type="SMART" id="SM00471">
    <property type="entry name" value="HDc"/>
    <property type="match status" value="1"/>
</dbReference>
<dbReference type="PANTHER" id="PTHR45228">
    <property type="entry name" value="CYCLIC DI-GMP PHOSPHODIESTERASE TM_0186-RELATED"/>
    <property type="match status" value="1"/>
</dbReference>
<name>A0A369CDE6_9GAMM</name>
<evidence type="ECO:0000256" key="1">
    <source>
        <dbReference type="PROSITE-ProRule" id="PRU00169"/>
    </source>
</evidence>
<dbReference type="GO" id="GO:0000160">
    <property type="term" value="P:phosphorelay signal transduction system"/>
    <property type="evidence" value="ECO:0007669"/>
    <property type="project" value="InterPro"/>
</dbReference>
<dbReference type="Pfam" id="PF13487">
    <property type="entry name" value="HD_5"/>
    <property type="match status" value="1"/>
</dbReference>
<sequence>MSTVLIVDDQFTSRKILAELVQKIENGLDIVTFANPLEALEWSREAQADLVITDYKMPELDGVEFTRRFRATPHGADIPLVVITVVEDRNIRYQALEAGATDFLTKPIDHYEVQARCRNLLTLRRQQRIIKDRAKWLEQQVALATAEIRTREYETLLRLAKAGEYRDVDTGNHVLRMAKYSRLIADQLGLLPQESEVIEQAAPMHDIGKIGIPDSILLKRGRLTDREREVMKAHTRMGYEILKGSPSKYLQMGAIIALNHHERYDGSGYPQGLAGDRIPLAARVVAVADVYDALTTVRPYKPAWSSEDAMDYLTTQVGRHFDPRCVEAFLSDHSRVFEVQRQLPDMGRLEEAE</sequence>